<protein>
    <submittedName>
        <fullName evidence="4">CsbD-like protein</fullName>
    </submittedName>
</protein>
<feature type="compositionally biased region" description="Basic and acidic residues" evidence="2">
    <location>
        <begin position="1"/>
        <end position="15"/>
    </location>
</feature>
<evidence type="ECO:0000313" key="5">
    <source>
        <dbReference type="Proteomes" id="UP000001935"/>
    </source>
</evidence>
<gene>
    <name evidence="4" type="ordered locus">Adeh_2023</name>
</gene>
<proteinExistence type="inferred from homology"/>
<feature type="compositionally biased region" description="Basic and acidic residues" evidence="2">
    <location>
        <begin position="46"/>
        <end position="68"/>
    </location>
</feature>
<feature type="domain" description="CsbD-like" evidence="3">
    <location>
        <begin position="4"/>
        <end position="56"/>
    </location>
</feature>
<dbReference type="Pfam" id="PF05532">
    <property type="entry name" value="CsbD"/>
    <property type="match status" value="1"/>
</dbReference>
<dbReference type="AlphaFoldDB" id="Q2IJG4"/>
<dbReference type="InterPro" id="IPR036629">
    <property type="entry name" value="YjbJ_sf"/>
</dbReference>
<name>Q2IJG4_ANADE</name>
<feature type="region of interest" description="Disordered" evidence="2">
    <location>
        <begin position="1"/>
        <end position="68"/>
    </location>
</feature>
<organism evidence="4 5">
    <name type="scientific">Anaeromyxobacter dehalogenans (strain 2CP-C)</name>
    <dbReference type="NCBI Taxonomy" id="290397"/>
    <lineage>
        <taxon>Bacteria</taxon>
        <taxon>Pseudomonadati</taxon>
        <taxon>Myxococcota</taxon>
        <taxon>Myxococcia</taxon>
        <taxon>Myxococcales</taxon>
        <taxon>Cystobacterineae</taxon>
        <taxon>Anaeromyxobacteraceae</taxon>
        <taxon>Anaeromyxobacter</taxon>
    </lineage>
</organism>
<dbReference type="Gene3D" id="1.10.1470.10">
    <property type="entry name" value="YjbJ"/>
    <property type="match status" value="1"/>
</dbReference>
<evidence type="ECO:0000256" key="1">
    <source>
        <dbReference type="ARBA" id="ARBA00009129"/>
    </source>
</evidence>
<evidence type="ECO:0000313" key="4">
    <source>
        <dbReference type="EMBL" id="ABC81793.1"/>
    </source>
</evidence>
<comment type="similarity">
    <text evidence="1">Belongs to the UPF0337 (CsbD) family.</text>
</comment>
<dbReference type="STRING" id="290397.Adeh_2023"/>
<dbReference type="SUPFAM" id="SSF69047">
    <property type="entry name" value="Hypothetical protein YjbJ"/>
    <property type="match status" value="1"/>
</dbReference>
<reference evidence="4" key="1">
    <citation type="submission" date="2006-01" db="EMBL/GenBank/DDBJ databases">
        <title>Complete sequence of Anaeromyxobacter dehalogenans 2CP-C.</title>
        <authorList>
            <consortium name="US DOE Joint Genome Institute"/>
            <person name="Copeland A."/>
            <person name="Lucas S."/>
            <person name="Lapidus A."/>
            <person name="Barry K."/>
            <person name="Detter J.C."/>
            <person name="Glavina T."/>
            <person name="Hammon N."/>
            <person name="Israni S."/>
            <person name="Pitluck S."/>
            <person name="Brettin T."/>
            <person name="Bruce D."/>
            <person name="Han C."/>
            <person name="Tapia R."/>
            <person name="Gilna P."/>
            <person name="Kiss H."/>
            <person name="Schmutz J."/>
            <person name="Larimer F."/>
            <person name="Land M."/>
            <person name="Kyrpides N."/>
            <person name="Anderson I."/>
            <person name="Sanford R.A."/>
            <person name="Ritalahti K.M."/>
            <person name="Thomas H.S."/>
            <person name="Kirby J.R."/>
            <person name="Zhulin I.B."/>
            <person name="Loeffler F.E."/>
            <person name="Richardson P."/>
        </authorList>
    </citation>
    <scope>NUCLEOTIDE SEQUENCE</scope>
    <source>
        <strain evidence="4">2CP-C</strain>
    </source>
</reference>
<dbReference type="Proteomes" id="UP000001935">
    <property type="component" value="Chromosome"/>
</dbReference>
<evidence type="ECO:0000259" key="3">
    <source>
        <dbReference type="Pfam" id="PF05532"/>
    </source>
</evidence>
<dbReference type="OrthoDB" id="8564562at2"/>
<evidence type="ECO:0000256" key="2">
    <source>
        <dbReference type="SAM" id="MobiDB-lite"/>
    </source>
</evidence>
<dbReference type="HOGENOM" id="CLU_135567_3_3_7"/>
<dbReference type="KEGG" id="ade:Adeh_2023"/>
<dbReference type="EMBL" id="CP000251">
    <property type="protein sequence ID" value="ABC81793.1"/>
    <property type="molecule type" value="Genomic_DNA"/>
</dbReference>
<dbReference type="InterPro" id="IPR008462">
    <property type="entry name" value="CsbD"/>
</dbReference>
<dbReference type="eggNOG" id="COG3237">
    <property type="taxonomic scope" value="Bacteria"/>
</dbReference>
<dbReference type="RefSeq" id="WP_011421075.1">
    <property type="nucleotide sequence ID" value="NC_007760.1"/>
</dbReference>
<accession>Q2IJG4</accession>
<sequence length="68" mass="7706">MNRDQIKGKLDELKGNAKKRIGGATENPSKQAEGWVEEQQGKIRKGVGDLKEDAERSRRSDPDRDLDR</sequence>